<dbReference type="PANTHER" id="PTHR46193">
    <property type="entry name" value="6-PHOSPHOGLUCONATE PHOSPHATASE"/>
    <property type="match status" value="1"/>
</dbReference>
<organism evidence="5 6">
    <name type="scientific">Salinisphaera hydrothermalis (strain C41B8)</name>
    <dbReference type="NCBI Taxonomy" id="1304275"/>
    <lineage>
        <taxon>Bacteria</taxon>
        <taxon>Pseudomonadati</taxon>
        <taxon>Pseudomonadota</taxon>
        <taxon>Gammaproteobacteria</taxon>
        <taxon>Salinisphaerales</taxon>
        <taxon>Salinisphaeraceae</taxon>
        <taxon>Salinisphaera</taxon>
    </lineage>
</organism>
<comment type="similarity">
    <text evidence="2">Belongs to the HAD-like hydrolase superfamily. CbbY/CbbZ/Gph/YieH family.</text>
</comment>
<evidence type="ECO:0000313" key="6">
    <source>
        <dbReference type="Proteomes" id="UP000028302"/>
    </source>
</evidence>
<dbReference type="GO" id="GO:0003824">
    <property type="term" value="F:catalytic activity"/>
    <property type="evidence" value="ECO:0007669"/>
    <property type="project" value="UniProtKB-ARBA"/>
</dbReference>
<dbReference type="Proteomes" id="UP000028302">
    <property type="component" value="Unassembled WGS sequence"/>
</dbReference>
<dbReference type="STRING" id="1304275.C41B8_07262"/>
<evidence type="ECO:0000256" key="4">
    <source>
        <dbReference type="ARBA" id="ARBA00022842"/>
    </source>
</evidence>
<comment type="caution">
    <text evidence="5">The sequence shown here is derived from an EMBL/GenBank/DDBJ whole genome shotgun (WGS) entry which is preliminary data.</text>
</comment>
<dbReference type="NCBIfam" id="TIGR01509">
    <property type="entry name" value="HAD-SF-IA-v3"/>
    <property type="match status" value="1"/>
</dbReference>
<gene>
    <name evidence="5" type="ORF">C41B8_07262</name>
</gene>
<keyword evidence="4" id="KW-0460">Magnesium</keyword>
<dbReference type="AlphaFoldDB" id="A0A084IMZ1"/>
<proteinExistence type="inferred from homology"/>
<dbReference type="InterPro" id="IPR023198">
    <property type="entry name" value="PGP-like_dom2"/>
</dbReference>
<sequence>MADVRPIAAVIYDCDGTLVDSELLNARCIVDMITADHGIHLDAVAVEAEFRGGKFADMCDALSARHDIDLGEDFTTRYRAYASGVFERELEPIPGVHAAIEAIGGPRCVASSGPPGKLATALRVTGLAEYFGDLVFSAYDIEAWKPEPDLFLHAAHAMGIDPADCAVIEDSDPGVEAARRAGMRVFGYDHRRTIGDHPDADLVRFTDFAELPRLLGRS</sequence>
<comment type="cofactor">
    <cofactor evidence="1">
        <name>Mg(2+)</name>
        <dbReference type="ChEBI" id="CHEBI:18420"/>
    </cofactor>
</comment>
<dbReference type="InterPro" id="IPR036412">
    <property type="entry name" value="HAD-like_sf"/>
</dbReference>
<keyword evidence="3" id="KW-0479">Metal-binding</keyword>
<dbReference type="InterPro" id="IPR023214">
    <property type="entry name" value="HAD_sf"/>
</dbReference>
<dbReference type="PRINTS" id="PR00413">
    <property type="entry name" value="HADHALOGNASE"/>
</dbReference>
<accession>A0A084IMZ1</accession>
<dbReference type="SFLD" id="SFLDS00003">
    <property type="entry name" value="Haloacid_Dehalogenase"/>
    <property type="match status" value="1"/>
</dbReference>
<dbReference type="SUPFAM" id="SSF56784">
    <property type="entry name" value="HAD-like"/>
    <property type="match status" value="1"/>
</dbReference>
<dbReference type="RefSeq" id="WP_037336033.1">
    <property type="nucleotide sequence ID" value="NZ_APNK01000007.1"/>
</dbReference>
<dbReference type="OrthoDB" id="9800058at2"/>
<dbReference type="Pfam" id="PF00702">
    <property type="entry name" value="Hydrolase"/>
    <property type="match status" value="1"/>
</dbReference>
<protein>
    <submittedName>
        <fullName evidence="5">6-phosphogluconate phosphatase</fullName>
    </submittedName>
</protein>
<dbReference type="eggNOG" id="COG0637">
    <property type="taxonomic scope" value="Bacteria"/>
</dbReference>
<dbReference type="PANTHER" id="PTHR46193:SF10">
    <property type="entry name" value="6-PHOSPHOGLUCONATE PHOSPHATASE"/>
    <property type="match status" value="1"/>
</dbReference>
<evidence type="ECO:0000256" key="3">
    <source>
        <dbReference type="ARBA" id="ARBA00022723"/>
    </source>
</evidence>
<evidence type="ECO:0000256" key="2">
    <source>
        <dbReference type="ARBA" id="ARBA00006171"/>
    </source>
</evidence>
<keyword evidence="6" id="KW-1185">Reference proteome</keyword>
<dbReference type="GO" id="GO:0046872">
    <property type="term" value="F:metal ion binding"/>
    <property type="evidence" value="ECO:0007669"/>
    <property type="project" value="UniProtKB-KW"/>
</dbReference>
<dbReference type="InterPro" id="IPR051600">
    <property type="entry name" value="Beta-PGM-like"/>
</dbReference>
<dbReference type="EMBL" id="APNK01000007">
    <property type="protein sequence ID" value="KEZ78075.1"/>
    <property type="molecule type" value="Genomic_DNA"/>
</dbReference>
<dbReference type="CDD" id="cd07526">
    <property type="entry name" value="HAD_BPGM_like"/>
    <property type="match status" value="1"/>
</dbReference>
<dbReference type="SFLD" id="SFLDG01129">
    <property type="entry name" value="C1.5:_HAD__Beta-PGM__Phosphata"/>
    <property type="match status" value="1"/>
</dbReference>
<evidence type="ECO:0000313" key="5">
    <source>
        <dbReference type="EMBL" id="KEZ78075.1"/>
    </source>
</evidence>
<evidence type="ECO:0000256" key="1">
    <source>
        <dbReference type="ARBA" id="ARBA00001946"/>
    </source>
</evidence>
<reference evidence="5 6" key="1">
    <citation type="submission" date="2013-03" db="EMBL/GenBank/DDBJ databases">
        <title>Salinisphaera hydrothermalis C41B8 Genome Sequencing.</title>
        <authorList>
            <person name="Li C."/>
            <person name="Lai Q."/>
            <person name="Shao Z."/>
        </authorList>
    </citation>
    <scope>NUCLEOTIDE SEQUENCE [LARGE SCALE GENOMIC DNA]</scope>
    <source>
        <strain evidence="5 6">C41B8</strain>
    </source>
</reference>
<dbReference type="InterPro" id="IPR006439">
    <property type="entry name" value="HAD-SF_hydro_IA"/>
</dbReference>
<name>A0A084IMZ1_SALHC</name>
<dbReference type="Gene3D" id="3.40.50.1000">
    <property type="entry name" value="HAD superfamily/HAD-like"/>
    <property type="match status" value="1"/>
</dbReference>
<dbReference type="Gene3D" id="1.10.150.240">
    <property type="entry name" value="Putative phosphatase, domain 2"/>
    <property type="match status" value="1"/>
</dbReference>